<organism evidence="2 5">
    <name type="scientific">Trichoderma gamsii</name>
    <dbReference type="NCBI Taxonomy" id="398673"/>
    <lineage>
        <taxon>Eukaryota</taxon>
        <taxon>Fungi</taxon>
        <taxon>Dikarya</taxon>
        <taxon>Ascomycota</taxon>
        <taxon>Pezizomycotina</taxon>
        <taxon>Sordariomycetes</taxon>
        <taxon>Hypocreomycetidae</taxon>
        <taxon>Hypocreales</taxon>
        <taxon>Hypocreaceae</taxon>
        <taxon>Trichoderma</taxon>
    </lineage>
</organism>
<dbReference type="OrthoDB" id="9971407at2759"/>
<evidence type="ECO:0000313" key="5">
    <source>
        <dbReference type="Proteomes" id="UP000236546"/>
    </source>
</evidence>
<dbReference type="EMBL" id="MTYH01000074">
    <property type="protein sequence ID" value="PNP39857.1"/>
    <property type="molecule type" value="Genomic_DNA"/>
</dbReference>
<evidence type="ECO:0000256" key="1">
    <source>
        <dbReference type="SAM" id="SignalP"/>
    </source>
</evidence>
<dbReference type="EMBL" id="JPDN02000033">
    <property type="protein sequence ID" value="PON22980.1"/>
    <property type="molecule type" value="Genomic_DNA"/>
</dbReference>
<name>A0A0W7VDC1_9HYPO</name>
<gene>
    <name evidence="3" type="ORF">TGAM01_v208235</name>
    <name evidence="2" type="ORF">TGAMA5MH_08122</name>
</gene>
<evidence type="ECO:0000313" key="4">
    <source>
        <dbReference type="Proteomes" id="UP000054821"/>
    </source>
</evidence>
<sequence length="271" mass="29539">MRVISFLALVGAAIALPATESAGAAPPSRAMPDINAIKAVPQEHFTSYQTGGLKRQTLKSAATKTKRGWTCSTSPILTWGDSDTGGKGITITNADTDWRGFYIYHNNCDTVPWKYIWVGANQTQFVSFPDGFEGRIQRGVDQYMLNGQAQWLGSWFEVSWDGNGVGWSDVSLIRGCDGGILTWGLDAAKAWKGFTQWILDGAPTGAYDMKNDGQWVLKATEGVDGSINTASRDWELQKVGSDYVYVDDYHGNPVIASSNGRFGTYWPGGRA</sequence>
<feature type="signal peptide" evidence="1">
    <location>
        <begin position="1"/>
        <end position="15"/>
    </location>
</feature>
<keyword evidence="4" id="KW-1185">Reference proteome</keyword>
<reference evidence="2 5" key="2">
    <citation type="submission" date="2017-02" db="EMBL/GenBank/DDBJ databases">
        <title>Genomes of Trichoderma spp. with biocontrol activity.</title>
        <authorList>
            <person name="Gardiner D."/>
            <person name="Kazan K."/>
            <person name="Vos C."/>
            <person name="Harvey P."/>
        </authorList>
    </citation>
    <scope>NUCLEOTIDE SEQUENCE [LARGE SCALE GENOMIC DNA]</scope>
    <source>
        <strain evidence="2 5">A5MH</strain>
    </source>
</reference>
<dbReference type="AlphaFoldDB" id="A0A0W7VDC1"/>
<accession>A0A0W7VDC1</accession>
<comment type="caution">
    <text evidence="2">The sequence shown here is derived from an EMBL/GenBank/DDBJ whole genome shotgun (WGS) entry which is preliminary data.</text>
</comment>
<dbReference type="Proteomes" id="UP000236546">
    <property type="component" value="Unassembled WGS sequence"/>
</dbReference>
<reference evidence="3 4" key="1">
    <citation type="journal article" date="2016" name="Genome Announc.">
        <title>Draft Whole-Genome Sequence of Trichoderma gamsii T6085, a Promising Biocontrol Agent of Fusarium Head Blight on Wheat.</title>
        <authorList>
            <person name="Baroncelli R."/>
            <person name="Zapparata A."/>
            <person name="Piaggeschi G."/>
            <person name="Sarrocco S."/>
            <person name="Vannacci G."/>
        </authorList>
    </citation>
    <scope>NUCLEOTIDE SEQUENCE [LARGE SCALE GENOMIC DNA]</scope>
    <source>
        <strain evidence="3 4">T6085</strain>
    </source>
</reference>
<proteinExistence type="predicted"/>
<evidence type="ECO:0000313" key="3">
    <source>
        <dbReference type="EMBL" id="PON22980.1"/>
    </source>
</evidence>
<feature type="chain" id="PRO_5014528136" evidence="1">
    <location>
        <begin position="16"/>
        <end position="271"/>
    </location>
</feature>
<dbReference type="Proteomes" id="UP000054821">
    <property type="component" value="Unassembled WGS sequence"/>
</dbReference>
<dbReference type="RefSeq" id="XP_018657496.1">
    <property type="nucleotide sequence ID" value="XM_018809332.1"/>
</dbReference>
<evidence type="ECO:0000313" key="2">
    <source>
        <dbReference type="EMBL" id="PNP39857.1"/>
    </source>
</evidence>
<protein>
    <submittedName>
        <fullName evidence="2">Uncharacterized protein</fullName>
    </submittedName>
</protein>
<reference evidence="3" key="3">
    <citation type="submission" date="2017-08" db="EMBL/GenBank/DDBJ databases">
        <title>Trichoderma gamsii strain T6085, whole genome shotgun sequencing project.</title>
        <authorList>
            <person name="Baroncelli R."/>
        </authorList>
    </citation>
    <scope>NUCLEOTIDE SEQUENCE</scope>
    <source>
        <strain evidence="3">T6085</strain>
    </source>
</reference>
<dbReference type="GeneID" id="29989415"/>
<keyword evidence="1" id="KW-0732">Signal</keyword>